<proteinExistence type="predicted"/>
<accession>A0ABQ4G8S9</accession>
<keyword evidence="2" id="KW-1185">Reference proteome</keyword>
<dbReference type="Proteomes" id="UP000603904">
    <property type="component" value="Unassembled WGS sequence"/>
</dbReference>
<protein>
    <submittedName>
        <fullName evidence="1">Uncharacterized protein</fullName>
    </submittedName>
</protein>
<gene>
    <name evidence="1" type="ORF">Mco01_64460</name>
</gene>
<comment type="caution">
    <text evidence="1">The sequence shown here is derived from an EMBL/GenBank/DDBJ whole genome shotgun (WGS) entry which is preliminary data.</text>
</comment>
<evidence type="ECO:0000313" key="1">
    <source>
        <dbReference type="EMBL" id="GIH43446.1"/>
    </source>
</evidence>
<evidence type="ECO:0000313" key="2">
    <source>
        <dbReference type="Proteomes" id="UP000603904"/>
    </source>
</evidence>
<reference evidence="1 2" key="1">
    <citation type="submission" date="2021-01" db="EMBL/GenBank/DDBJ databases">
        <title>Whole genome shotgun sequence of Microbispora corallina NBRC 16416.</title>
        <authorList>
            <person name="Komaki H."/>
            <person name="Tamura T."/>
        </authorList>
    </citation>
    <scope>NUCLEOTIDE SEQUENCE [LARGE SCALE GENOMIC DNA]</scope>
    <source>
        <strain evidence="1 2">NBRC 16416</strain>
    </source>
</reference>
<dbReference type="EMBL" id="BOOC01000039">
    <property type="protein sequence ID" value="GIH43446.1"/>
    <property type="molecule type" value="Genomic_DNA"/>
</dbReference>
<sequence>MPRLRRRARLLRDEYALSPATASGLVRGRPTGPRTLIFPSTGMNCGLSAACPAVKTNANGRH</sequence>
<organism evidence="1 2">
    <name type="scientific">Microbispora corallina</name>
    <dbReference type="NCBI Taxonomy" id="83302"/>
    <lineage>
        <taxon>Bacteria</taxon>
        <taxon>Bacillati</taxon>
        <taxon>Actinomycetota</taxon>
        <taxon>Actinomycetes</taxon>
        <taxon>Streptosporangiales</taxon>
        <taxon>Streptosporangiaceae</taxon>
        <taxon>Microbispora</taxon>
    </lineage>
</organism>
<name>A0ABQ4G8S9_9ACTN</name>